<keyword evidence="1" id="KW-0472">Membrane</keyword>
<feature type="domain" description="Inner membrane protein YgaP-like transmembrane" evidence="2">
    <location>
        <begin position="1"/>
        <end position="60"/>
    </location>
</feature>
<keyword evidence="1" id="KW-0812">Transmembrane</keyword>
<proteinExistence type="predicted"/>
<reference evidence="3" key="2">
    <citation type="submission" date="2020-01" db="EMBL/GenBank/DDBJ databases">
        <authorList>
            <person name="Hornung B."/>
        </authorList>
    </citation>
    <scope>NUCLEOTIDE SEQUENCE</scope>
    <source>
        <strain evidence="3">PacBioINE</strain>
    </source>
</reference>
<evidence type="ECO:0000256" key="1">
    <source>
        <dbReference type="SAM" id="Phobius"/>
    </source>
</evidence>
<dbReference type="EMBL" id="CDGJ01000078">
    <property type="protein sequence ID" value="CEJ08153.1"/>
    <property type="molecule type" value="Genomic_DNA"/>
</dbReference>
<evidence type="ECO:0000313" key="3">
    <source>
        <dbReference type="EMBL" id="CAA7602004.1"/>
    </source>
</evidence>
<feature type="transmembrane region" description="Helical" evidence="1">
    <location>
        <begin position="12"/>
        <end position="30"/>
    </location>
</feature>
<evidence type="ECO:0000313" key="5">
    <source>
        <dbReference type="Proteomes" id="UP001071230"/>
    </source>
</evidence>
<dbReference type="KEGG" id="aacx:DEACI_2675"/>
<dbReference type="Proteomes" id="UP001071230">
    <property type="component" value="Unassembled WGS sequence"/>
</dbReference>
<keyword evidence="1" id="KW-1133">Transmembrane helix</keyword>
<dbReference type="AlphaFoldDB" id="A0A8S0WPL5"/>
<dbReference type="EMBL" id="LR746496">
    <property type="protein sequence ID" value="CAA7602004.1"/>
    <property type="molecule type" value="Genomic_DNA"/>
</dbReference>
<keyword evidence="5" id="KW-1185">Reference proteome</keyword>
<accession>A0A8S0WPL5</accession>
<dbReference type="InterPro" id="IPR021309">
    <property type="entry name" value="YgaP-like_TM"/>
</dbReference>
<protein>
    <recommendedName>
        <fullName evidence="2">Inner membrane protein YgaP-like transmembrane domain-containing protein</fullName>
    </recommendedName>
</protein>
<organism evidence="3">
    <name type="scientific">Acididesulfobacillus acetoxydans</name>
    <dbReference type="NCBI Taxonomy" id="1561005"/>
    <lineage>
        <taxon>Bacteria</taxon>
        <taxon>Bacillati</taxon>
        <taxon>Bacillota</taxon>
        <taxon>Clostridia</taxon>
        <taxon>Eubacteriales</taxon>
        <taxon>Peptococcaceae</taxon>
        <taxon>Acididesulfobacillus</taxon>
    </lineage>
</organism>
<feature type="transmembrane region" description="Helical" evidence="1">
    <location>
        <begin position="36"/>
        <end position="56"/>
    </location>
</feature>
<sequence length="66" mass="7115">MECNVGTTERVIRIAAGIVILLAGLVYRNWWGIVGLAPLITGAIAYCPVSKILGINTCKPREETSK</sequence>
<dbReference type="RefSeq" id="WP_240985446.1">
    <property type="nucleotide sequence ID" value="NZ_CDGJ01000078.1"/>
</dbReference>
<reference evidence="4" key="1">
    <citation type="submission" date="2014-11" db="EMBL/GenBank/DDBJ databases">
        <authorList>
            <person name="Hornung B.V."/>
        </authorList>
    </citation>
    <scope>NUCLEOTIDE SEQUENCE</scope>
    <source>
        <strain evidence="4">INE</strain>
    </source>
</reference>
<evidence type="ECO:0000313" key="4">
    <source>
        <dbReference type="EMBL" id="CEJ08153.1"/>
    </source>
</evidence>
<evidence type="ECO:0000259" key="2">
    <source>
        <dbReference type="Pfam" id="PF11127"/>
    </source>
</evidence>
<dbReference type="Pfam" id="PF11127">
    <property type="entry name" value="YgaP-like_TM"/>
    <property type="match status" value="1"/>
</dbReference>
<name>A0A8S0WPL5_9FIRM</name>
<dbReference type="Proteomes" id="UP000836597">
    <property type="component" value="Chromosome"/>
</dbReference>
<gene>
    <name evidence="4" type="ORF">DEACI_2628</name>
    <name evidence="3" type="ORF">DEACI_2675</name>
</gene>